<evidence type="ECO:0000259" key="7">
    <source>
        <dbReference type="Pfam" id="PF13193"/>
    </source>
</evidence>
<keyword evidence="5" id="KW-0812">Transmembrane</keyword>
<dbReference type="Proteomes" id="UP000093000">
    <property type="component" value="Unassembled WGS sequence"/>
</dbReference>
<dbReference type="Gene3D" id="3.30.300.30">
    <property type="match status" value="1"/>
</dbReference>
<dbReference type="CDD" id="cd05926">
    <property type="entry name" value="FACL_fum10p_like"/>
    <property type="match status" value="1"/>
</dbReference>
<sequence>MAETLFEIFNTKKDLSLPAIIIPQSCEVPTQVSYQQLLDIIYDFSRKLAAQVPASALAPGSSVSISYPNSLEFSTAFLASTFLDLLASPLNPAYTEDEFNFYLEDAKSSIMILPKGSLSQKNNPAVLAARKQNAIVVEVHWNGREMEVKADYQKKKEDGQRQIDTFQPHSESPALLLHTSGTTGRPKGVPLTHLNLLTTMRNIKNTYELTSKDRTMLVMPLFHVHGLLCGLLATFLTGGAAVIPRKFSASHFWEDFSQNGCNWYTAVPTIHQILLQHPPAQVPAIRFIRSCSSSLAPSTLHALEKQFKAPVLEAYAMTEASHQMTSNPLPHHGPHKPGSVGIGQGVEIAILNEQGEPVELGEVCIRGKNVTKGYLNNPKATAESFHKNGFFRTGDQGKKDKDGYLILTGRIKELINRGGEKISPIELDSVMLSHPKVAEAVSFAVPDEMYGQEVHAAIVLRKEVKEDHVAIERELTAFCQSKMAKFKVPKRFYITDVMPKTATGKIQRRKVAEVFFKGPAKPQAKL</sequence>
<dbReference type="Gene3D" id="3.40.50.12780">
    <property type="entry name" value="N-terminal domain of ligase-like"/>
    <property type="match status" value="1"/>
</dbReference>
<dbReference type="InterPro" id="IPR025110">
    <property type="entry name" value="AMP-bd_C"/>
</dbReference>
<dbReference type="GO" id="GO:0005778">
    <property type="term" value="C:peroxisomal membrane"/>
    <property type="evidence" value="ECO:0007669"/>
    <property type="project" value="EnsemblFungi"/>
</dbReference>
<dbReference type="InterPro" id="IPR020845">
    <property type="entry name" value="AMP-binding_CS"/>
</dbReference>
<gene>
    <name evidence="8" type="ORF">A0J61_02036</name>
</gene>
<keyword evidence="5" id="KW-0472">Membrane</keyword>
<dbReference type="GO" id="GO:0050203">
    <property type="term" value="F:oxalate-CoA ligase activity"/>
    <property type="evidence" value="ECO:0007669"/>
    <property type="project" value="EnsemblFungi"/>
</dbReference>
<dbReference type="InterPro" id="IPR000873">
    <property type="entry name" value="AMP-dep_synth/lig_dom"/>
</dbReference>
<comment type="caution">
    <text evidence="8">The sequence shown here is derived from an EMBL/GenBank/DDBJ whole genome shotgun (WGS) entry which is preliminary data.</text>
</comment>
<dbReference type="GO" id="GO:0031956">
    <property type="term" value="F:medium-chain fatty acid-CoA ligase activity"/>
    <property type="evidence" value="ECO:0007669"/>
    <property type="project" value="TreeGrafter"/>
</dbReference>
<feature type="domain" description="AMP-dependent synthetase/ligase" evidence="6">
    <location>
        <begin position="30"/>
        <end position="375"/>
    </location>
</feature>
<dbReference type="EMBL" id="LUGH01000072">
    <property type="protein sequence ID" value="OBZ89913.1"/>
    <property type="molecule type" value="Genomic_DNA"/>
</dbReference>
<evidence type="ECO:0000256" key="1">
    <source>
        <dbReference type="ARBA" id="ARBA00006432"/>
    </source>
</evidence>
<dbReference type="Pfam" id="PF13193">
    <property type="entry name" value="AMP-binding_C"/>
    <property type="match status" value="1"/>
</dbReference>
<dbReference type="GO" id="GO:0033611">
    <property type="term" value="P:oxalate catabolic process"/>
    <property type="evidence" value="ECO:0007669"/>
    <property type="project" value="EnsemblFungi"/>
</dbReference>
<evidence type="ECO:0000259" key="6">
    <source>
        <dbReference type="Pfam" id="PF00501"/>
    </source>
</evidence>
<keyword evidence="4" id="KW-0067">ATP-binding</keyword>
<dbReference type="PANTHER" id="PTHR43201:SF5">
    <property type="entry name" value="MEDIUM-CHAIN ACYL-COA LIGASE ACSF2, MITOCHONDRIAL"/>
    <property type="match status" value="1"/>
</dbReference>
<evidence type="ECO:0000256" key="3">
    <source>
        <dbReference type="ARBA" id="ARBA00022741"/>
    </source>
</evidence>
<dbReference type="InterPro" id="IPR045310">
    <property type="entry name" value="Pcs60-like"/>
</dbReference>
<reference evidence="8 9" key="1">
    <citation type="submission" date="2016-03" db="EMBL/GenBank/DDBJ databases">
        <title>Choanephora cucurbitarum.</title>
        <authorList>
            <person name="Min B."/>
            <person name="Park H."/>
            <person name="Park J.-H."/>
            <person name="Shin H.-D."/>
            <person name="Choi I.-G."/>
        </authorList>
    </citation>
    <scope>NUCLEOTIDE SEQUENCE [LARGE SCALE GENOMIC DNA]</scope>
    <source>
        <strain evidence="8 9">KUS-F28377</strain>
    </source>
</reference>
<keyword evidence="3" id="KW-0547">Nucleotide-binding</keyword>
<dbReference type="InterPro" id="IPR042099">
    <property type="entry name" value="ANL_N_sf"/>
</dbReference>
<dbReference type="InParanoid" id="A0A1C7NL93"/>
<organism evidence="8 9">
    <name type="scientific">Choanephora cucurbitarum</name>
    <dbReference type="NCBI Taxonomy" id="101091"/>
    <lineage>
        <taxon>Eukaryota</taxon>
        <taxon>Fungi</taxon>
        <taxon>Fungi incertae sedis</taxon>
        <taxon>Mucoromycota</taxon>
        <taxon>Mucoromycotina</taxon>
        <taxon>Mucoromycetes</taxon>
        <taxon>Mucorales</taxon>
        <taxon>Mucorineae</taxon>
        <taxon>Choanephoraceae</taxon>
        <taxon>Choanephoroideae</taxon>
        <taxon>Choanephora</taxon>
    </lineage>
</organism>
<feature type="transmembrane region" description="Helical" evidence="5">
    <location>
        <begin position="221"/>
        <end position="243"/>
    </location>
</feature>
<feature type="domain" description="AMP-binding enzyme C-terminal" evidence="7">
    <location>
        <begin position="426"/>
        <end position="505"/>
    </location>
</feature>
<proteinExistence type="inferred from homology"/>
<dbReference type="FunCoup" id="A0A1C7NL93">
    <property type="interactions" value="391"/>
</dbReference>
<evidence type="ECO:0000313" key="9">
    <source>
        <dbReference type="Proteomes" id="UP000093000"/>
    </source>
</evidence>
<evidence type="ECO:0000256" key="2">
    <source>
        <dbReference type="ARBA" id="ARBA00022598"/>
    </source>
</evidence>
<keyword evidence="9" id="KW-1185">Reference proteome</keyword>
<keyword evidence="2" id="KW-0436">Ligase</keyword>
<evidence type="ECO:0000256" key="5">
    <source>
        <dbReference type="SAM" id="Phobius"/>
    </source>
</evidence>
<dbReference type="AlphaFoldDB" id="A0A1C7NL93"/>
<dbReference type="GO" id="GO:0003729">
    <property type="term" value="F:mRNA binding"/>
    <property type="evidence" value="ECO:0007669"/>
    <property type="project" value="EnsemblFungi"/>
</dbReference>
<evidence type="ECO:0000313" key="8">
    <source>
        <dbReference type="EMBL" id="OBZ89913.1"/>
    </source>
</evidence>
<accession>A0A1C7NL93</accession>
<comment type="similarity">
    <text evidence="1">Belongs to the ATP-dependent AMP-binding enzyme family.</text>
</comment>
<dbReference type="SUPFAM" id="SSF56801">
    <property type="entry name" value="Acetyl-CoA synthetase-like"/>
    <property type="match status" value="1"/>
</dbReference>
<dbReference type="GO" id="GO:0005782">
    <property type="term" value="C:peroxisomal matrix"/>
    <property type="evidence" value="ECO:0007669"/>
    <property type="project" value="EnsemblFungi"/>
</dbReference>
<name>A0A1C7NL93_9FUNG</name>
<dbReference type="PROSITE" id="PS00455">
    <property type="entry name" value="AMP_BINDING"/>
    <property type="match status" value="1"/>
</dbReference>
<dbReference type="GO" id="GO:0005524">
    <property type="term" value="F:ATP binding"/>
    <property type="evidence" value="ECO:0007669"/>
    <property type="project" value="UniProtKB-KW"/>
</dbReference>
<dbReference type="STRING" id="101091.A0A1C7NL93"/>
<dbReference type="PANTHER" id="PTHR43201">
    <property type="entry name" value="ACYL-COA SYNTHETASE"/>
    <property type="match status" value="1"/>
</dbReference>
<dbReference type="OrthoDB" id="10253115at2759"/>
<dbReference type="Pfam" id="PF00501">
    <property type="entry name" value="AMP-binding"/>
    <property type="match status" value="1"/>
</dbReference>
<keyword evidence="5" id="KW-1133">Transmembrane helix</keyword>
<protein>
    <submittedName>
        <fullName evidence="8">Putative peroxisomal-coenzyme A synthetase</fullName>
    </submittedName>
</protein>
<evidence type="ECO:0000256" key="4">
    <source>
        <dbReference type="ARBA" id="ARBA00022840"/>
    </source>
</evidence>
<dbReference type="InterPro" id="IPR045851">
    <property type="entry name" value="AMP-bd_C_sf"/>
</dbReference>
<dbReference type="GO" id="GO:0006631">
    <property type="term" value="P:fatty acid metabolic process"/>
    <property type="evidence" value="ECO:0007669"/>
    <property type="project" value="TreeGrafter"/>
</dbReference>